<dbReference type="InterPro" id="IPR032675">
    <property type="entry name" value="LRR_dom_sf"/>
</dbReference>
<organism evidence="1 2">
    <name type="scientific">Didymodactylos carnosus</name>
    <dbReference type="NCBI Taxonomy" id="1234261"/>
    <lineage>
        <taxon>Eukaryota</taxon>
        <taxon>Metazoa</taxon>
        <taxon>Spiralia</taxon>
        <taxon>Gnathifera</taxon>
        <taxon>Rotifera</taxon>
        <taxon>Eurotatoria</taxon>
        <taxon>Bdelloidea</taxon>
        <taxon>Philodinida</taxon>
        <taxon>Philodinidae</taxon>
        <taxon>Didymodactylos</taxon>
    </lineage>
</organism>
<reference evidence="1" key="1">
    <citation type="submission" date="2021-02" db="EMBL/GenBank/DDBJ databases">
        <authorList>
            <person name="Nowell W R."/>
        </authorList>
    </citation>
    <scope>NUCLEOTIDE SEQUENCE</scope>
</reference>
<sequence length="216" mass="24190">MQRLADNDMLGLLLKSSEVLTKNDHIQHLTIGLSHHSDIIIIFDHFPSLQYLDISTNKPFMNIDVGEDIVNGTYDFDSLPLKLLQLRDFTLKTYGGSNIDYKIFEKIIKNLIYLNKLSIFYIRSDLSSRISGHRIDQMLSNLTNLKENFPNVNRLTIGGKCKNVQRDPLVSALLRRPIPAAAATAATTTTTTVTTTTTATTTATTTTTTTEKKKEI</sequence>
<dbReference type="Proteomes" id="UP000681722">
    <property type="component" value="Unassembled WGS sequence"/>
</dbReference>
<name>A0A8S2Q019_9BILA</name>
<evidence type="ECO:0000313" key="2">
    <source>
        <dbReference type="Proteomes" id="UP000681722"/>
    </source>
</evidence>
<gene>
    <name evidence="1" type="ORF">SRO942_LOCUS27906</name>
</gene>
<proteinExistence type="predicted"/>
<dbReference type="AlphaFoldDB" id="A0A8S2Q019"/>
<dbReference type="Gene3D" id="3.80.10.10">
    <property type="entry name" value="Ribonuclease Inhibitor"/>
    <property type="match status" value="1"/>
</dbReference>
<accession>A0A8S2Q019</accession>
<evidence type="ECO:0000313" key="1">
    <source>
        <dbReference type="EMBL" id="CAF4076537.1"/>
    </source>
</evidence>
<dbReference type="EMBL" id="CAJOBC010027930">
    <property type="protein sequence ID" value="CAF4076537.1"/>
    <property type="molecule type" value="Genomic_DNA"/>
</dbReference>
<protein>
    <submittedName>
        <fullName evidence="1">Uncharacterized protein</fullName>
    </submittedName>
</protein>
<comment type="caution">
    <text evidence="1">The sequence shown here is derived from an EMBL/GenBank/DDBJ whole genome shotgun (WGS) entry which is preliminary data.</text>
</comment>